<protein>
    <recommendedName>
        <fullName evidence="4">DUF4175 domain-containing protein</fullName>
    </recommendedName>
</protein>
<feature type="transmembrane region" description="Helical" evidence="1">
    <location>
        <begin position="81"/>
        <end position="100"/>
    </location>
</feature>
<name>A0ABY5RUC1_9HYPH</name>
<dbReference type="Proteomes" id="UP001017257">
    <property type="component" value="Chromosome"/>
</dbReference>
<keyword evidence="1" id="KW-0472">Membrane</keyword>
<evidence type="ECO:0000313" key="3">
    <source>
        <dbReference type="Proteomes" id="UP001017257"/>
    </source>
</evidence>
<accession>A0ABY5RUC1</accession>
<gene>
    <name evidence="2" type="ORF">HPT29_001715</name>
</gene>
<keyword evidence="1" id="KW-1133">Transmembrane helix</keyword>
<evidence type="ECO:0000313" key="2">
    <source>
        <dbReference type="EMBL" id="UVF19894.1"/>
    </source>
</evidence>
<keyword evidence="3" id="KW-1185">Reference proteome</keyword>
<sequence>MRHLLVSLIAVGLANVVAPLLTGFLSLLLGIALNPQTFSYRSAFEGLALFALFGVPLVFMSIFPVSLILALLGLFFRWRSLWIHAVGGAALGLGFAFLAYDWSFPRGLNDQRFFPAATFAGALCGWVYWRIAITQTPDRPHAIDAA</sequence>
<feature type="transmembrane region" description="Helical" evidence="1">
    <location>
        <begin position="46"/>
        <end position="74"/>
    </location>
</feature>
<keyword evidence="1" id="KW-0812">Transmembrane</keyword>
<organism evidence="2 3">
    <name type="scientific">Microvirga terrae</name>
    <dbReference type="NCBI Taxonomy" id="2740529"/>
    <lineage>
        <taxon>Bacteria</taxon>
        <taxon>Pseudomonadati</taxon>
        <taxon>Pseudomonadota</taxon>
        <taxon>Alphaproteobacteria</taxon>
        <taxon>Hyphomicrobiales</taxon>
        <taxon>Methylobacteriaceae</taxon>
        <taxon>Microvirga</taxon>
    </lineage>
</organism>
<evidence type="ECO:0000256" key="1">
    <source>
        <dbReference type="SAM" id="Phobius"/>
    </source>
</evidence>
<evidence type="ECO:0008006" key="4">
    <source>
        <dbReference type="Google" id="ProtNLM"/>
    </source>
</evidence>
<dbReference type="RefSeq" id="WP_173949091.1">
    <property type="nucleotide sequence ID" value="NZ_CP102845.1"/>
</dbReference>
<feature type="transmembrane region" description="Helical" evidence="1">
    <location>
        <begin position="112"/>
        <end position="129"/>
    </location>
</feature>
<dbReference type="EMBL" id="CP102845">
    <property type="protein sequence ID" value="UVF19894.1"/>
    <property type="molecule type" value="Genomic_DNA"/>
</dbReference>
<proteinExistence type="predicted"/>
<reference evidence="2" key="1">
    <citation type="submission" date="2022-08" db="EMBL/GenBank/DDBJ databases">
        <title>Microvirga terrae sp. nov., isolated from soil.</title>
        <authorList>
            <person name="Kim K.H."/>
            <person name="Seo Y.L."/>
            <person name="Kim J.M."/>
            <person name="Lee J.K."/>
            <person name="Han D.M."/>
            <person name="Jeon C.O."/>
        </authorList>
    </citation>
    <scope>NUCLEOTIDE SEQUENCE</scope>
    <source>
        <strain evidence="2">R24</strain>
    </source>
</reference>